<reference evidence="1" key="1">
    <citation type="journal article" date="2017" name="Nature">
        <title>The sunflower genome provides insights into oil metabolism, flowering and Asterid evolution.</title>
        <authorList>
            <person name="Badouin H."/>
            <person name="Gouzy J."/>
            <person name="Grassa C.J."/>
            <person name="Murat F."/>
            <person name="Staton S.E."/>
            <person name="Cottret L."/>
            <person name="Lelandais-Briere C."/>
            <person name="Owens G.L."/>
            <person name="Carrere S."/>
            <person name="Mayjonade B."/>
            <person name="Legrand L."/>
            <person name="Gill N."/>
            <person name="Kane N.C."/>
            <person name="Bowers J.E."/>
            <person name="Hubner S."/>
            <person name="Bellec A."/>
            <person name="Berard A."/>
            <person name="Berges H."/>
            <person name="Blanchet N."/>
            <person name="Boniface M.C."/>
            <person name="Brunel D."/>
            <person name="Catrice O."/>
            <person name="Chaidir N."/>
            <person name="Claudel C."/>
            <person name="Donnadieu C."/>
            <person name="Faraut T."/>
            <person name="Fievet G."/>
            <person name="Helmstetter N."/>
            <person name="King M."/>
            <person name="Knapp S.J."/>
            <person name="Lai Z."/>
            <person name="Le Paslier M.C."/>
            <person name="Lippi Y."/>
            <person name="Lorenzon L."/>
            <person name="Mandel J.R."/>
            <person name="Marage G."/>
            <person name="Marchand G."/>
            <person name="Marquand E."/>
            <person name="Bret-Mestries E."/>
            <person name="Morien E."/>
            <person name="Nambeesan S."/>
            <person name="Nguyen T."/>
            <person name="Pegot-Espagnet P."/>
            <person name="Pouilly N."/>
            <person name="Raftis F."/>
            <person name="Sallet E."/>
            <person name="Schiex T."/>
            <person name="Thomas J."/>
            <person name="Vandecasteele C."/>
            <person name="Vares D."/>
            <person name="Vear F."/>
            <person name="Vautrin S."/>
            <person name="Crespi M."/>
            <person name="Mangin B."/>
            <person name="Burke J.M."/>
            <person name="Salse J."/>
            <person name="Munos S."/>
            <person name="Vincourt P."/>
            <person name="Rieseberg L.H."/>
            <person name="Langlade N.B."/>
        </authorList>
    </citation>
    <scope>NUCLEOTIDE SEQUENCE</scope>
    <source>
        <tissue evidence="1">Leaves</tissue>
    </source>
</reference>
<accession>A0A9K3NGC1</accession>
<protein>
    <submittedName>
        <fullName evidence="1">Uncharacterized protein</fullName>
    </submittedName>
</protein>
<keyword evidence="2" id="KW-1185">Reference proteome</keyword>
<organism evidence="1 2">
    <name type="scientific">Helianthus annuus</name>
    <name type="common">Common sunflower</name>
    <dbReference type="NCBI Taxonomy" id="4232"/>
    <lineage>
        <taxon>Eukaryota</taxon>
        <taxon>Viridiplantae</taxon>
        <taxon>Streptophyta</taxon>
        <taxon>Embryophyta</taxon>
        <taxon>Tracheophyta</taxon>
        <taxon>Spermatophyta</taxon>
        <taxon>Magnoliopsida</taxon>
        <taxon>eudicotyledons</taxon>
        <taxon>Gunneridae</taxon>
        <taxon>Pentapetalae</taxon>
        <taxon>asterids</taxon>
        <taxon>campanulids</taxon>
        <taxon>Asterales</taxon>
        <taxon>Asteraceae</taxon>
        <taxon>Asteroideae</taxon>
        <taxon>Heliantheae alliance</taxon>
        <taxon>Heliantheae</taxon>
        <taxon>Helianthus</taxon>
    </lineage>
</organism>
<dbReference type="AlphaFoldDB" id="A0A9K3NGC1"/>
<dbReference type="Gramene" id="mRNA:HanXRQr2_Chr07g0297001">
    <property type="protein sequence ID" value="mRNA:HanXRQr2_Chr07g0297001"/>
    <property type="gene ID" value="HanXRQr2_Chr07g0297001"/>
</dbReference>
<comment type="caution">
    <text evidence="1">The sequence shown here is derived from an EMBL/GenBank/DDBJ whole genome shotgun (WGS) entry which is preliminary data.</text>
</comment>
<gene>
    <name evidence="1" type="ORF">HanXRQr2_Chr07g0297001</name>
</gene>
<reference evidence="1" key="2">
    <citation type="submission" date="2020-06" db="EMBL/GenBank/DDBJ databases">
        <title>Helianthus annuus Genome sequencing and assembly Release 2.</title>
        <authorList>
            <person name="Gouzy J."/>
            <person name="Langlade N."/>
            <person name="Munos S."/>
        </authorList>
    </citation>
    <scope>NUCLEOTIDE SEQUENCE</scope>
    <source>
        <tissue evidence="1">Leaves</tissue>
    </source>
</reference>
<sequence length="43" mass="5107">MCTTRIRSRRFHTFRSFLLIPSTSLVLDDVDSEFSYRIYECGS</sequence>
<dbReference type="EMBL" id="MNCJ02000322">
    <property type="protein sequence ID" value="KAF5798785.1"/>
    <property type="molecule type" value="Genomic_DNA"/>
</dbReference>
<evidence type="ECO:0000313" key="2">
    <source>
        <dbReference type="Proteomes" id="UP000215914"/>
    </source>
</evidence>
<dbReference type="Proteomes" id="UP000215914">
    <property type="component" value="Unassembled WGS sequence"/>
</dbReference>
<proteinExistence type="predicted"/>
<evidence type="ECO:0000313" key="1">
    <source>
        <dbReference type="EMBL" id="KAF5798785.1"/>
    </source>
</evidence>
<name>A0A9K3NGC1_HELAN</name>